<keyword evidence="2" id="KW-1185">Reference proteome</keyword>
<dbReference type="Proteomes" id="UP001468345">
    <property type="component" value="Chromosome"/>
</dbReference>
<organism evidence="1 2">
    <name type="scientific">Staphylococcus casei</name>
    <dbReference type="NCBI Taxonomy" id="201828"/>
    <lineage>
        <taxon>Bacteria</taxon>
        <taxon>Bacillati</taxon>
        <taxon>Bacillota</taxon>
        <taxon>Bacilli</taxon>
        <taxon>Bacillales</taxon>
        <taxon>Staphylococcaceae</taxon>
        <taxon>Staphylococcus</taxon>
    </lineage>
</organism>
<accession>A0ABZ2WCY3</accession>
<protein>
    <submittedName>
        <fullName evidence="1">Uncharacterized protein</fullName>
    </submittedName>
</protein>
<sequence>MSDIAIDTFSGMVPIIGYTISGYRETKAIKNQSVFINVLCTRIKQ</sequence>
<evidence type="ECO:0000313" key="1">
    <source>
        <dbReference type="EMBL" id="WZG09778.1"/>
    </source>
</evidence>
<dbReference type="EMBL" id="CP133006">
    <property type="protein sequence ID" value="WZG09778.1"/>
    <property type="molecule type" value="Genomic_DNA"/>
</dbReference>
<evidence type="ECO:0000313" key="2">
    <source>
        <dbReference type="Proteomes" id="UP001468345"/>
    </source>
</evidence>
<reference evidence="1 2" key="1">
    <citation type="journal article" date="2024" name="ISME J.">
        <title>Staphylococcus epidermidis bacteriocin A37 kills natural competitors with a unique mechanism of action.</title>
        <authorList>
            <person name="Puls J.S."/>
            <person name="Winnerling B."/>
            <person name="Power J.J."/>
            <person name="Kruger A.M."/>
            <person name="Brajtenbach D."/>
            <person name="Johnson M."/>
            <person name="Bilici K."/>
            <person name="Camus L."/>
            <person name="Fliesswasser T."/>
            <person name="Schneider T."/>
            <person name="Sahl H.G."/>
            <person name="Ghosal D."/>
            <person name="Kubitscheck U."/>
            <person name="Heilbronner S."/>
            <person name="Grein F."/>
        </authorList>
    </citation>
    <scope>NUCLEOTIDE SEQUENCE [LARGE SCALE GENOMIC DNA]</scope>
    <source>
        <strain evidence="1 2">SCK7</strain>
    </source>
</reference>
<gene>
    <name evidence="1" type="ORF">SHJJP9002_001745</name>
</gene>
<dbReference type="RefSeq" id="WP_158262867.1">
    <property type="nucleotide sequence ID" value="NZ_CP133006.1"/>
</dbReference>
<name>A0ABZ2WCY3_9STAP</name>
<proteinExistence type="predicted"/>